<dbReference type="InterPro" id="IPR009001">
    <property type="entry name" value="Transl_elong_EF1A/Init_IF2_C"/>
</dbReference>
<evidence type="ECO:0000256" key="2">
    <source>
        <dbReference type="ARBA" id="ARBA00023134"/>
    </source>
</evidence>
<dbReference type="GO" id="GO:0005525">
    <property type="term" value="F:GTP binding"/>
    <property type="evidence" value="ECO:0007669"/>
    <property type="project" value="UniProtKB-KW"/>
</dbReference>
<dbReference type="VEuPathDB" id="FungiDB:HpaG804264"/>
<protein>
    <recommendedName>
        <fullName evidence="3">GTP-eEF1A C-terminal domain-containing protein</fullName>
    </recommendedName>
</protein>
<dbReference type="InterPro" id="IPR054696">
    <property type="entry name" value="GTP-eEF1A_C"/>
</dbReference>
<feature type="domain" description="GTP-eEF1A C-terminal" evidence="3">
    <location>
        <begin position="2"/>
        <end position="90"/>
    </location>
</feature>
<accession>M4BD97</accession>
<name>M4BD97_HYAAE</name>
<dbReference type="STRING" id="559515.M4BD97"/>
<dbReference type="Proteomes" id="UP000011713">
    <property type="component" value="Unassembled WGS sequence"/>
</dbReference>
<keyword evidence="2" id="KW-0342">GTP-binding</keyword>
<dbReference type="EMBL" id="JH598152">
    <property type="status" value="NOT_ANNOTATED_CDS"/>
    <property type="molecule type" value="Genomic_DNA"/>
</dbReference>
<dbReference type="FunFam" id="2.40.30.10:FF:000121">
    <property type="entry name" value="Translation elongation factor Tu"/>
    <property type="match status" value="1"/>
</dbReference>
<dbReference type="CDD" id="cd04093">
    <property type="entry name" value="HBS1_C_III"/>
    <property type="match status" value="1"/>
</dbReference>
<dbReference type="InterPro" id="IPR050100">
    <property type="entry name" value="TRAFAC_GTPase_members"/>
</dbReference>
<dbReference type="eggNOG" id="KOG0458">
    <property type="taxonomic scope" value="Eukaryota"/>
</dbReference>
<reference evidence="5" key="1">
    <citation type="journal article" date="2010" name="Science">
        <title>Signatures of adaptation to obligate biotrophy in the Hyaloperonospora arabidopsidis genome.</title>
        <authorList>
            <person name="Baxter L."/>
            <person name="Tripathy S."/>
            <person name="Ishaque N."/>
            <person name="Boot N."/>
            <person name="Cabral A."/>
            <person name="Kemen E."/>
            <person name="Thines M."/>
            <person name="Ah-Fong A."/>
            <person name="Anderson R."/>
            <person name="Badejoko W."/>
            <person name="Bittner-Eddy P."/>
            <person name="Boore J.L."/>
            <person name="Chibucos M.C."/>
            <person name="Coates M."/>
            <person name="Dehal P."/>
            <person name="Delehaunty K."/>
            <person name="Dong S."/>
            <person name="Downton P."/>
            <person name="Dumas B."/>
            <person name="Fabro G."/>
            <person name="Fronick C."/>
            <person name="Fuerstenberg S.I."/>
            <person name="Fulton L."/>
            <person name="Gaulin E."/>
            <person name="Govers F."/>
            <person name="Hughes L."/>
            <person name="Humphray S."/>
            <person name="Jiang R.H."/>
            <person name="Judelson H."/>
            <person name="Kamoun S."/>
            <person name="Kyung K."/>
            <person name="Meijer H."/>
            <person name="Minx P."/>
            <person name="Morris P."/>
            <person name="Nelson J."/>
            <person name="Phuntumart V."/>
            <person name="Qutob D."/>
            <person name="Rehmany A."/>
            <person name="Rougon-Cardoso A."/>
            <person name="Ryden P."/>
            <person name="Torto-Alalibo T."/>
            <person name="Studholme D."/>
            <person name="Wang Y."/>
            <person name="Win J."/>
            <person name="Wood J."/>
            <person name="Clifton S.W."/>
            <person name="Rogers J."/>
            <person name="Van den Ackerveken G."/>
            <person name="Jones J.D."/>
            <person name="McDowell J.M."/>
            <person name="Beynon J."/>
            <person name="Tyler B.M."/>
        </authorList>
    </citation>
    <scope>NUCLEOTIDE SEQUENCE [LARGE SCALE GENOMIC DNA]</scope>
    <source>
        <strain evidence="5">Emoy2</strain>
    </source>
</reference>
<organism evidence="4 5">
    <name type="scientific">Hyaloperonospora arabidopsidis (strain Emoy2)</name>
    <name type="common">Downy mildew agent</name>
    <name type="synonym">Peronospora arabidopsidis</name>
    <dbReference type="NCBI Taxonomy" id="559515"/>
    <lineage>
        <taxon>Eukaryota</taxon>
        <taxon>Sar</taxon>
        <taxon>Stramenopiles</taxon>
        <taxon>Oomycota</taxon>
        <taxon>Peronosporomycetes</taxon>
        <taxon>Peronosporales</taxon>
        <taxon>Peronosporaceae</taxon>
        <taxon>Hyaloperonospora</taxon>
    </lineage>
</organism>
<keyword evidence="5" id="KW-1185">Reference proteome</keyword>
<dbReference type="EnsemblProtists" id="HpaT804264">
    <property type="protein sequence ID" value="HpaP804264"/>
    <property type="gene ID" value="HpaG804264"/>
</dbReference>
<dbReference type="PANTHER" id="PTHR23115">
    <property type="entry name" value="TRANSLATION FACTOR"/>
    <property type="match status" value="1"/>
</dbReference>
<reference evidence="4" key="2">
    <citation type="submission" date="2015-06" db="UniProtKB">
        <authorList>
            <consortium name="EnsemblProtists"/>
        </authorList>
    </citation>
    <scope>IDENTIFICATION</scope>
    <source>
        <strain evidence="4">Emoy2</strain>
    </source>
</reference>
<dbReference type="SUPFAM" id="SSF50465">
    <property type="entry name" value="EF-Tu/eEF-1alpha/eIF2-gamma C-terminal domain"/>
    <property type="match status" value="1"/>
</dbReference>
<evidence type="ECO:0000256" key="1">
    <source>
        <dbReference type="ARBA" id="ARBA00022741"/>
    </source>
</evidence>
<proteinExistence type="predicted"/>
<keyword evidence="1" id="KW-0547">Nucleotide-binding</keyword>
<sequence>MEVPLVKGTCVTIHMHNVDEPVNISRLVNILSKTGEVGRKKPRCITRECSAMVQITCHRTLCLETFADYRQLGRFTLRDRGKTLAAGVVTQIIS</sequence>
<evidence type="ECO:0000259" key="3">
    <source>
        <dbReference type="Pfam" id="PF22594"/>
    </source>
</evidence>
<evidence type="ECO:0000313" key="5">
    <source>
        <dbReference type="Proteomes" id="UP000011713"/>
    </source>
</evidence>
<dbReference type="Gene3D" id="2.40.30.10">
    <property type="entry name" value="Translation factors"/>
    <property type="match status" value="1"/>
</dbReference>
<dbReference type="HOGENOM" id="CLU_2390715_0_0_1"/>
<dbReference type="Pfam" id="PF22594">
    <property type="entry name" value="GTP-eEF1A_C"/>
    <property type="match status" value="1"/>
</dbReference>
<dbReference type="InParanoid" id="M4BD97"/>
<evidence type="ECO:0000313" key="4">
    <source>
        <dbReference type="EnsemblProtists" id="HpaP804264"/>
    </source>
</evidence>
<dbReference type="AlphaFoldDB" id="M4BD97"/>